<evidence type="ECO:0000313" key="3">
    <source>
        <dbReference type="Proteomes" id="UP001310594"/>
    </source>
</evidence>
<proteinExistence type="predicted"/>
<feature type="compositionally biased region" description="Basic and acidic residues" evidence="1">
    <location>
        <begin position="136"/>
        <end position="162"/>
    </location>
</feature>
<name>A0AAN7WJI5_9PEZI</name>
<feature type="region of interest" description="Disordered" evidence="1">
    <location>
        <begin position="136"/>
        <end position="176"/>
    </location>
</feature>
<dbReference type="Proteomes" id="UP001310594">
    <property type="component" value="Unassembled WGS sequence"/>
</dbReference>
<evidence type="ECO:0000313" key="2">
    <source>
        <dbReference type="EMBL" id="KAK5708306.1"/>
    </source>
</evidence>
<comment type="caution">
    <text evidence="2">The sequence shown here is derived from an EMBL/GenBank/DDBJ whole genome shotgun (WGS) entry which is preliminary data.</text>
</comment>
<sequence length="176" mass="20143">MAIAEHRLNTRVPLQLPSGKPRTISVCLSGESKDEEVVRVHGLPILDAAARLQLLNAERKAKPMVQPTSGVRSRKRANYHFTPVDDEVAVSCRLDKRRLRERVVLDLRARLPEPADRADRLAMRCERRKQAARYEMQEMKSKARTDAKGLRRAMEKLTLERKAVKKRSGRREGQDA</sequence>
<organism evidence="2 3">
    <name type="scientific">Elasticomyces elasticus</name>
    <dbReference type="NCBI Taxonomy" id="574655"/>
    <lineage>
        <taxon>Eukaryota</taxon>
        <taxon>Fungi</taxon>
        <taxon>Dikarya</taxon>
        <taxon>Ascomycota</taxon>
        <taxon>Pezizomycotina</taxon>
        <taxon>Dothideomycetes</taxon>
        <taxon>Dothideomycetidae</taxon>
        <taxon>Mycosphaerellales</taxon>
        <taxon>Teratosphaeriaceae</taxon>
        <taxon>Elasticomyces</taxon>
    </lineage>
</organism>
<dbReference type="AlphaFoldDB" id="A0AAN7WJI5"/>
<gene>
    <name evidence="2" type="ORF">LTR97_000846</name>
</gene>
<protein>
    <submittedName>
        <fullName evidence="2">Uncharacterized protein</fullName>
    </submittedName>
</protein>
<reference evidence="2" key="1">
    <citation type="submission" date="2023-08" db="EMBL/GenBank/DDBJ databases">
        <title>Black Yeasts Isolated from many extreme environments.</title>
        <authorList>
            <person name="Coleine C."/>
            <person name="Stajich J.E."/>
            <person name="Selbmann L."/>
        </authorList>
    </citation>
    <scope>NUCLEOTIDE SEQUENCE</scope>
    <source>
        <strain evidence="2">CCFEE 5810</strain>
    </source>
</reference>
<accession>A0AAN7WJI5</accession>
<dbReference type="EMBL" id="JAVRQU010000001">
    <property type="protein sequence ID" value="KAK5708306.1"/>
    <property type="molecule type" value="Genomic_DNA"/>
</dbReference>
<evidence type="ECO:0000256" key="1">
    <source>
        <dbReference type="SAM" id="MobiDB-lite"/>
    </source>
</evidence>